<protein>
    <submittedName>
        <fullName evidence="1">Uncharacterized protein</fullName>
    </submittedName>
</protein>
<accession>A0A9J5ZUE0</accession>
<dbReference type="EMBL" id="JACXVP010000003">
    <property type="protein sequence ID" value="KAG5615849.1"/>
    <property type="molecule type" value="Genomic_DNA"/>
</dbReference>
<proteinExistence type="predicted"/>
<dbReference type="AlphaFoldDB" id="A0A9J5ZUE0"/>
<evidence type="ECO:0000313" key="1">
    <source>
        <dbReference type="EMBL" id="KAG5615849.1"/>
    </source>
</evidence>
<keyword evidence="2" id="KW-1185">Reference proteome</keyword>
<sequence length="85" mass="9338">MGRGKNFKFTGYKMKMGIGWESVETITDEESVETITDEESVETITDEAIKHNCNLCSYPGKEEVKQAVFALSGESASGPDGFTIH</sequence>
<evidence type="ECO:0000313" key="2">
    <source>
        <dbReference type="Proteomes" id="UP000824120"/>
    </source>
</evidence>
<gene>
    <name evidence="1" type="ORF">H5410_015673</name>
</gene>
<dbReference type="Proteomes" id="UP000824120">
    <property type="component" value="Chromosome 3"/>
</dbReference>
<dbReference type="OrthoDB" id="682716at2759"/>
<name>A0A9J5ZUE0_SOLCO</name>
<reference evidence="1 2" key="1">
    <citation type="submission" date="2020-09" db="EMBL/GenBank/DDBJ databases">
        <title>De no assembly of potato wild relative species, Solanum commersonii.</title>
        <authorList>
            <person name="Cho K."/>
        </authorList>
    </citation>
    <scope>NUCLEOTIDE SEQUENCE [LARGE SCALE GENOMIC DNA]</scope>
    <source>
        <strain evidence="1">LZ3.2</strain>
        <tissue evidence="1">Leaf</tissue>
    </source>
</reference>
<organism evidence="1 2">
    <name type="scientific">Solanum commersonii</name>
    <name type="common">Commerson's wild potato</name>
    <name type="synonym">Commerson's nightshade</name>
    <dbReference type="NCBI Taxonomy" id="4109"/>
    <lineage>
        <taxon>Eukaryota</taxon>
        <taxon>Viridiplantae</taxon>
        <taxon>Streptophyta</taxon>
        <taxon>Embryophyta</taxon>
        <taxon>Tracheophyta</taxon>
        <taxon>Spermatophyta</taxon>
        <taxon>Magnoliopsida</taxon>
        <taxon>eudicotyledons</taxon>
        <taxon>Gunneridae</taxon>
        <taxon>Pentapetalae</taxon>
        <taxon>asterids</taxon>
        <taxon>lamiids</taxon>
        <taxon>Solanales</taxon>
        <taxon>Solanaceae</taxon>
        <taxon>Solanoideae</taxon>
        <taxon>Solaneae</taxon>
        <taxon>Solanum</taxon>
    </lineage>
</organism>
<comment type="caution">
    <text evidence="1">The sequence shown here is derived from an EMBL/GenBank/DDBJ whole genome shotgun (WGS) entry which is preliminary data.</text>
</comment>